<dbReference type="SUPFAM" id="SSF54001">
    <property type="entry name" value="Cysteine proteinases"/>
    <property type="match status" value="1"/>
</dbReference>
<evidence type="ECO:0000313" key="2">
    <source>
        <dbReference type="WBParaSite" id="Hba_00778"/>
    </source>
</evidence>
<dbReference type="InterPro" id="IPR038765">
    <property type="entry name" value="Papain-like_cys_pep_sf"/>
</dbReference>
<proteinExistence type="predicted"/>
<keyword evidence="1" id="KW-1185">Reference proteome</keyword>
<name>A0A1I7W817_HETBA</name>
<organism evidence="1 2">
    <name type="scientific">Heterorhabditis bacteriophora</name>
    <name type="common">Entomopathogenic nematode worm</name>
    <dbReference type="NCBI Taxonomy" id="37862"/>
    <lineage>
        <taxon>Eukaryota</taxon>
        <taxon>Metazoa</taxon>
        <taxon>Ecdysozoa</taxon>
        <taxon>Nematoda</taxon>
        <taxon>Chromadorea</taxon>
        <taxon>Rhabditida</taxon>
        <taxon>Rhabditina</taxon>
        <taxon>Rhabditomorpha</taxon>
        <taxon>Strongyloidea</taxon>
        <taxon>Heterorhabditidae</taxon>
        <taxon>Heterorhabditis</taxon>
    </lineage>
</organism>
<protein>
    <submittedName>
        <fullName evidence="2">ULP_PROTEASE domain-containing protein</fullName>
    </submittedName>
</protein>
<evidence type="ECO:0000313" key="1">
    <source>
        <dbReference type="Proteomes" id="UP000095283"/>
    </source>
</evidence>
<dbReference type="AlphaFoldDB" id="A0A1I7W817"/>
<dbReference type="WBParaSite" id="Hba_00778">
    <property type="protein sequence ID" value="Hba_00778"/>
    <property type="gene ID" value="Hba_00778"/>
</dbReference>
<reference evidence="2" key="1">
    <citation type="submission" date="2016-11" db="UniProtKB">
        <authorList>
            <consortium name="WormBaseParasite"/>
        </authorList>
    </citation>
    <scope>IDENTIFICATION</scope>
</reference>
<dbReference type="Proteomes" id="UP000095283">
    <property type="component" value="Unplaced"/>
</dbReference>
<accession>A0A1I7W817</accession>
<sequence length="72" mass="8860">MFPTNNTKFYYYDSFELDSPLEFKKYLKLDIKLSTFQIQKYNTHHCGYYCLLVLKLLRKYKYQEVICNLLVQ</sequence>